<dbReference type="Proteomes" id="UP000885738">
    <property type="component" value="Unassembled WGS sequence"/>
</dbReference>
<dbReference type="AlphaFoldDB" id="A0A7C1VY10"/>
<dbReference type="Gene3D" id="3.30.420.40">
    <property type="match status" value="1"/>
</dbReference>
<accession>A0A7C1VY10</accession>
<name>A0A7C1VY10_DESA2</name>
<comment type="caution">
    <text evidence="1">The sequence shown here is derived from an EMBL/GenBank/DDBJ whole genome shotgun (WGS) entry which is preliminary data.</text>
</comment>
<proteinExistence type="predicted"/>
<sequence length="54" mass="5939">MRILTIDTSTALGSVALIEKGEVKGQFDLNLPLTHNQRLIRSLKCLLEFTAVAV</sequence>
<protein>
    <submittedName>
        <fullName evidence="1">tRNA (Adenosine(37)-N6)-threonylcarbamoyltransferase complex dimerization subunit type 1 TsaB</fullName>
    </submittedName>
</protein>
<organism evidence="1">
    <name type="scientific">Desulfofervidus auxilii</name>
    <dbReference type="NCBI Taxonomy" id="1621989"/>
    <lineage>
        <taxon>Bacteria</taxon>
        <taxon>Pseudomonadati</taxon>
        <taxon>Thermodesulfobacteriota</taxon>
        <taxon>Candidatus Desulfofervidia</taxon>
        <taxon>Candidatus Desulfofervidales</taxon>
        <taxon>Candidatus Desulfofervidaceae</taxon>
        <taxon>Candidatus Desulfofervidus</taxon>
    </lineage>
</organism>
<reference evidence="1" key="1">
    <citation type="journal article" date="2020" name="mSystems">
        <title>Genome- and Community-Level Interaction Insights into Carbon Utilization and Element Cycling Functions of Hydrothermarchaeota in Hydrothermal Sediment.</title>
        <authorList>
            <person name="Zhou Z."/>
            <person name="Liu Y."/>
            <person name="Xu W."/>
            <person name="Pan J."/>
            <person name="Luo Z.H."/>
            <person name="Li M."/>
        </authorList>
    </citation>
    <scope>NUCLEOTIDE SEQUENCE [LARGE SCALE GENOMIC DNA]</scope>
    <source>
        <strain evidence="1">HyVt-389</strain>
    </source>
</reference>
<gene>
    <name evidence="1" type="ORF">ENI35_05985</name>
</gene>
<dbReference type="EMBL" id="DRIH01000211">
    <property type="protein sequence ID" value="HEC68339.1"/>
    <property type="molecule type" value="Genomic_DNA"/>
</dbReference>
<evidence type="ECO:0000313" key="1">
    <source>
        <dbReference type="EMBL" id="HEC68339.1"/>
    </source>
</evidence>
<feature type="non-terminal residue" evidence="1">
    <location>
        <position position="54"/>
    </location>
</feature>